<reference evidence="2 3" key="1">
    <citation type="submission" date="2014-12" db="EMBL/GenBank/DDBJ databases">
        <title>16Stimator: statistical estimation of ribosomal gene copy numbers from draft genome assemblies.</title>
        <authorList>
            <person name="Perisin M.A."/>
            <person name="Vetter M."/>
            <person name="Gilbert J.A."/>
            <person name="Bergelson J."/>
        </authorList>
    </citation>
    <scope>NUCLEOTIDE SEQUENCE [LARGE SCALE GENOMIC DNA]</scope>
    <source>
        <strain evidence="2 3">MEJ076</strain>
    </source>
</reference>
<organism evidence="2 3">
    <name type="scientific">Agrobacterium tumefaciens</name>
    <dbReference type="NCBI Taxonomy" id="358"/>
    <lineage>
        <taxon>Bacteria</taxon>
        <taxon>Pseudomonadati</taxon>
        <taxon>Pseudomonadota</taxon>
        <taxon>Alphaproteobacteria</taxon>
        <taxon>Hyphomicrobiales</taxon>
        <taxon>Rhizobiaceae</taxon>
        <taxon>Rhizobium/Agrobacterium group</taxon>
        <taxon>Agrobacterium</taxon>
        <taxon>Agrobacterium tumefaciens complex</taxon>
    </lineage>
</organism>
<gene>
    <name evidence="2" type="ORF">RU07_21820</name>
</gene>
<name>A0A0D0KIV8_AGRTU</name>
<evidence type="ECO:0000256" key="1">
    <source>
        <dbReference type="SAM" id="MobiDB-lite"/>
    </source>
</evidence>
<sequence>MLTGRVVFGPFHPASLRKKTCKEGTGAVGRPQKYQTEADRQAARRLSDAARKRRKRAVDSAAKNALKKDPTKRKDAAVNAEAYPFAPISDETMAAINSVVKASGAVDFSGSPKDLRQARMAVAVMLEWEEANKLKLPDLEPKIYHGTLEERWGNKPFSYPYGEEHQWNQLRSTLHILAHFMELWGRNKTKANRHAERERAEADAAGVTVAKLRDRKDAVAKQKWEDKTQTAFHRAKSDEALAKQTARIERESTERMERQETFGRF</sequence>
<proteinExistence type="predicted"/>
<evidence type="ECO:0000313" key="3">
    <source>
        <dbReference type="Proteomes" id="UP000035017"/>
    </source>
</evidence>
<feature type="region of interest" description="Disordered" evidence="1">
    <location>
        <begin position="224"/>
        <end position="265"/>
    </location>
</feature>
<dbReference type="AlphaFoldDB" id="A0A0D0KIV8"/>
<dbReference type="Proteomes" id="UP000035017">
    <property type="component" value="Unassembled WGS sequence"/>
</dbReference>
<comment type="caution">
    <text evidence="2">The sequence shown here is derived from an EMBL/GenBank/DDBJ whole genome shotgun (WGS) entry which is preliminary data.</text>
</comment>
<feature type="compositionally biased region" description="Basic and acidic residues" evidence="1">
    <location>
        <begin position="235"/>
        <end position="265"/>
    </location>
</feature>
<dbReference type="EMBL" id="JXQV01000030">
    <property type="protein sequence ID" value="KIP99273.1"/>
    <property type="molecule type" value="Genomic_DNA"/>
</dbReference>
<accession>A0A0D0KIV8</accession>
<protein>
    <submittedName>
        <fullName evidence="2">Uncharacterized protein</fullName>
    </submittedName>
</protein>
<feature type="region of interest" description="Disordered" evidence="1">
    <location>
        <begin position="22"/>
        <end position="74"/>
    </location>
</feature>
<evidence type="ECO:0000313" key="2">
    <source>
        <dbReference type="EMBL" id="KIP99273.1"/>
    </source>
</evidence>
<feature type="compositionally biased region" description="Basic and acidic residues" evidence="1">
    <location>
        <begin position="36"/>
        <end position="50"/>
    </location>
</feature>